<dbReference type="InterPro" id="IPR036663">
    <property type="entry name" value="Fumarylacetoacetase_C_sf"/>
</dbReference>
<dbReference type="Proteomes" id="UP000886740">
    <property type="component" value="Unassembled WGS sequence"/>
</dbReference>
<dbReference type="SUPFAM" id="SSF56529">
    <property type="entry name" value="FAH"/>
    <property type="match status" value="1"/>
</dbReference>
<gene>
    <name evidence="3" type="ORF">H9977_05420</name>
</gene>
<evidence type="ECO:0000259" key="2">
    <source>
        <dbReference type="Pfam" id="PF01557"/>
    </source>
</evidence>
<dbReference type="GO" id="GO:0046872">
    <property type="term" value="F:metal ion binding"/>
    <property type="evidence" value="ECO:0007669"/>
    <property type="project" value="UniProtKB-KW"/>
</dbReference>
<dbReference type="PANTHER" id="PTHR11820:SF7">
    <property type="entry name" value="ACYLPYRUVASE FAHD1, MITOCHONDRIAL"/>
    <property type="match status" value="1"/>
</dbReference>
<dbReference type="Pfam" id="PF01557">
    <property type="entry name" value="FAA_hydrolase"/>
    <property type="match status" value="1"/>
</dbReference>
<reference evidence="3" key="1">
    <citation type="journal article" date="2021" name="PeerJ">
        <title>Extensive microbial diversity within the chicken gut microbiome revealed by metagenomics and culture.</title>
        <authorList>
            <person name="Gilroy R."/>
            <person name="Ravi A."/>
            <person name="Getino M."/>
            <person name="Pursley I."/>
            <person name="Horton D.L."/>
            <person name="Alikhan N.F."/>
            <person name="Baker D."/>
            <person name="Gharbi K."/>
            <person name="Hall N."/>
            <person name="Watson M."/>
            <person name="Adriaenssens E.M."/>
            <person name="Foster-Nyarko E."/>
            <person name="Jarju S."/>
            <person name="Secka A."/>
            <person name="Antonio M."/>
            <person name="Oren A."/>
            <person name="Chaudhuri R.R."/>
            <person name="La Ragione R."/>
            <person name="Hildebrand F."/>
            <person name="Pallen M.J."/>
        </authorList>
    </citation>
    <scope>NUCLEOTIDE SEQUENCE</scope>
    <source>
        <strain evidence="3">ChiGjej6B6-14162</strain>
    </source>
</reference>
<dbReference type="PANTHER" id="PTHR11820">
    <property type="entry name" value="ACYLPYRUVASE"/>
    <property type="match status" value="1"/>
</dbReference>
<dbReference type="AlphaFoldDB" id="A0A9D1X8G7"/>
<evidence type="ECO:0000256" key="1">
    <source>
        <dbReference type="ARBA" id="ARBA00022723"/>
    </source>
</evidence>
<keyword evidence="3" id="KW-0378">Hydrolase</keyword>
<protein>
    <submittedName>
        <fullName evidence="3">Fumarylacetoacetate hydrolase family protein</fullName>
    </submittedName>
</protein>
<sequence>MKIIAVGMNYAAHNKEMRHTLELTEPTIFMKSDSALLKDGKPFFIPDFSNEIHYETEIVVKIDRLGKNIAERFAHRYYQEVTVGIDFTARDWQRKLRAEGLPWELSKAFDNSAVTGTFVPLEELGGDINNLAFHLDINGERAQAGWTGDMLFTVDKIVAYVSRFMTLKIGDLIYTGTPSGVGPVKIGDRLEGYIGERKLLDFHVR</sequence>
<accession>A0A9D1X8G7</accession>
<reference evidence="3" key="2">
    <citation type="submission" date="2021-04" db="EMBL/GenBank/DDBJ databases">
        <authorList>
            <person name="Gilroy R."/>
        </authorList>
    </citation>
    <scope>NUCLEOTIDE SEQUENCE</scope>
    <source>
        <strain evidence="3">ChiGjej6B6-14162</strain>
    </source>
</reference>
<name>A0A9D1X8G7_9BACT</name>
<dbReference type="Gene3D" id="3.90.850.10">
    <property type="entry name" value="Fumarylacetoacetase-like, C-terminal domain"/>
    <property type="match status" value="1"/>
</dbReference>
<dbReference type="InterPro" id="IPR011234">
    <property type="entry name" value="Fumarylacetoacetase-like_C"/>
</dbReference>
<dbReference type="EMBL" id="DXEL01000041">
    <property type="protein sequence ID" value="HIX74452.1"/>
    <property type="molecule type" value="Genomic_DNA"/>
</dbReference>
<feature type="domain" description="Fumarylacetoacetase-like C-terminal" evidence="2">
    <location>
        <begin position="2"/>
        <end position="191"/>
    </location>
</feature>
<dbReference type="GO" id="GO:0018773">
    <property type="term" value="F:acetylpyruvate hydrolase activity"/>
    <property type="evidence" value="ECO:0007669"/>
    <property type="project" value="TreeGrafter"/>
</dbReference>
<organism evidence="3 4">
    <name type="scientific">Candidatus Parabacteroides intestinipullorum</name>
    <dbReference type="NCBI Taxonomy" id="2838723"/>
    <lineage>
        <taxon>Bacteria</taxon>
        <taxon>Pseudomonadati</taxon>
        <taxon>Bacteroidota</taxon>
        <taxon>Bacteroidia</taxon>
        <taxon>Bacteroidales</taxon>
        <taxon>Tannerellaceae</taxon>
        <taxon>Parabacteroides</taxon>
    </lineage>
</organism>
<comment type="caution">
    <text evidence="3">The sequence shown here is derived from an EMBL/GenBank/DDBJ whole genome shotgun (WGS) entry which is preliminary data.</text>
</comment>
<keyword evidence="1" id="KW-0479">Metal-binding</keyword>
<proteinExistence type="predicted"/>
<evidence type="ECO:0000313" key="4">
    <source>
        <dbReference type="Proteomes" id="UP000886740"/>
    </source>
</evidence>
<evidence type="ECO:0000313" key="3">
    <source>
        <dbReference type="EMBL" id="HIX74452.1"/>
    </source>
</evidence>